<dbReference type="Pfam" id="PF22060">
    <property type="entry name" value="Cep192_D1"/>
    <property type="match status" value="1"/>
</dbReference>
<dbReference type="Pfam" id="PF22074">
    <property type="entry name" value="Cep192_D5"/>
    <property type="match status" value="2"/>
</dbReference>
<dbReference type="Pfam" id="PF22076">
    <property type="entry name" value="Cep192_D6"/>
    <property type="match status" value="1"/>
</dbReference>
<evidence type="ECO:0000313" key="11">
    <source>
        <dbReference type="Proteomes" id="UP000472274"/>
    </source>
</evidence>
<dbReference type="Pfam" id="PF22067">
    <property type="entry name" value="Cep192_D3"/>
    <property type="match status" value="1"/>
</dbReference>
<dbReference type="InterPro" id="IPR054087">
    <property type="entry name" value="Cep192-like_D7"/>
</dbReference>
<feature type="compositionally biased region" description="Polar residues" evidence="1">
    <location>
        <begin position="698"/>
        <end position="712"/>
    </location>
</feature>
<dbReference type="InterPro" id="IPR054089">
    <property type="entry name" value="Cep192-like_D3"/>
</dbReference>
<evidence type="ECO:0000259" key="3">
    <source>
        <dbReference type="Pfam" id="PF22064"/>
    </source>
</evidence>
<dbReference type="InterPro" id="IPR013783">
    <property type="entry name" value="Ig-like_fold"/>
</dbReference>
<evidence type="ECO:0000256" key="1">
    <source>
        <dbReference type="SAM" id="MobiDB-lite"/>
    </source>
</evidence>
<dbReference type="CDD" id="cd21856">
    <property type="entry name" value="Plk4BD_Cep192"/>
    <property type="match status" value="1"/>
</dbReference>
<feature type="compositionally biased region" description="Polar residues" evidence="1">
    <location>
        <begin position="652"/>
        <end position="661"/>
    </location>
</feature>
<dbReference type="Pfam" id="PF22066">
    <property type="entry name" value="Cep192_D8"/>
    <property type="match status" value="1"/>
</dbReference>
<feature type="region of interest" description="Disordered" evidence="1">
    <location>
        <begin position="568"/>
        <end position="719"/>
    </location>
</feature>
<dbReference type="Pfam" id="PF22065">
    <property type="entry name" value="Cep192_D7"/>
    <property type="match status" value="1"/>
</dbReference>
<reference evidence="10" key="2">
    <citation type="submission" date="2025-09" db="UniProtKB">
        <authorList>
            <consortium name="Ensembl"/>
        </authorList>
    </citation>
    <scope>IDENTIFICATION</scope>
</reference>
<name>A0A674ISC4_9SAUR</name>
<proteinExistence type="predicted"/>
<dbReference type="InterPro" id="IPR054091">
    <property type="entry name" value="Cep192-like_D5"/>
</dbReference>
<feature type="domain" description="Cep192-like" evidence="5">
    <location>
        <begin position="1956"/>
        <end position="2055"/>
    </location>
</feature>
<feature type="domain" description="Cep192-like" evidence="2">
    <location>
        <begin position="925"/>
        <end position="1045"/>
    </location>
</feature>
<dbReference type="PANTHER" id="PTHR16029:SF11">
    <property type="entry name" value="CENTROSOMAL PROTEIN OF 192 KDA"/>
    <property type="match status" value="1"/>
</dbReference>
<dbReference type="Pfam" id="PF25763">
    <property type="entry name" value="Aurora-A_bind_CEP192"/>
    <property type="match status" value="1"/>
</dbReference>
<feature type="domain" description="Cep192-like" evidence="6">
    <location>
        <begin position="1203"/>
        <end position="1301"/>
    </location>
</feature>
<dbReference type="Pfam" id="PF25765">
    <property type="entry name" value="PLK4_bind_CEP192"/>
    <property type="match status" value="1"/>
</dbReference>
<evidence type="ECO:0000259" key="2">
    <source>
        <dbReference type="Pfam" id="PF22060"/>
    </source>
</evidence>
<dbReference type="InterPro" id="IPR054085">
    <property type="entry name" value="Cep192-like_D1"/>
</dbReference>
<dbReference type="Ensembl" id="ENSTMTT00000012851.1">
    <property type="protein sequence ID" value="ENSTMTP00000012421.1"/>
    <property type="gene ID" value="ENSTMTG00000008076.1"/>
</dbReference>
<gene>
    <name evidence="10" type="primary">CEP192</name>
</gene>
<dbReference type="GO" id="GO:0019901">
    <property type="term" value="F:protein kinase binding"/>
    <property type="evidence" value="ECO:0007669"/>
    <property type="project" value="TreeGrafter"/>
</dbReference>
<evidence type="ECO:0000259" key="8">
    <source>
        <dbReference type="Pfam" id="PF22074"/>
    </source>
</evidence>
<dbReference type="GeneTree" id="ENSGT00510000048187"/>
<dbReference type="InterPro" id="IPR057665">
    <property type="entry name" value="CEP192_PLK4_bind"/>
</dbReference>
<reference evidence="10" key="1">
    <citation type="submission" date="2025-08" db="UniProtKB">
        <authorList>
            <consortium name="Ensembl"/>
        </authorList>
    </citation>
    <scope>IDENTIFICATION</scope>
</reference>
<dbReference type="GO" id="GO:0000242">
    <property type="term" value="C:pericentriolar material"/>
    <property type="evidence" value="ECO:0007669"/>
    <property type="project" value="TreeGrafter"/>
</dbReference>
<keyword evidence="11" id="KW-1185">Reference proteome</keyword>
<dbReference type="InterPro" id="IPR057662">
    <property type="entry name" value="CEP192_Aurora-A_bind"/>
</dbReference>
<dbReference type="InterPro" id="IPR054090">
    <property type="entry name" value="Cep192_Spd-2-like_dom"/>
</dbReference>
<dbReference type="GO" id="GO:0071539">
    <property type="term" value="P:protein localization to centrosome"/>
    <property type="evidence" value="ECO:0007669"/>
    <property type="project" value="InterPro"/>
</dbReference>
<dbReference type="Proteomes" id="UP000472274">
    <property type="component" value="Unplaced"/>
</dbReference>
<feature type="domain" description="Cep192-like" evidence="9">
    <location>
        <begin position="1652"/>
        <end position="1752"/>
    </location>
</feature>
<dbReference type="GO" id="GO:0005737">
    <property type="term" value="C:cytoplasm"/>
    <property type="evidence" value="ECO:0007669"/>
    <property type="project" value="TreeGrafter"/>
</dbReference>
<dbReference type="InterPro" id="IPR054088">
    <property type="entry name" value="Cep192-like_D8"/>
</dbReference>
<accession>A0A674ISC4</accession>
<dbReference type="InterPro" id="IPR054092">
    <property type="entry name" value="Cep192-like_D6"/>
</dbReference>
<dbReference type="InterPro" id="IPR054086">
    <property type="entry name" value="Cep192-like_D2"/>
</dbReference>
<evidence type="ECO:0000259" key="4">
    <source>
        <dbReference type="Pfam" id="PF22065"/>
    </source>
</evidence>
<feature type="domain" description="Cep192-like" evidence="8">
    <location>
        <begin position="1442"/>
        <end position="1553"/>
    </location>
</feature>
<dbReference type="GO" id="GO:0005814">
    <property type="term" value="C:centriole"/>
    <property type="evidence" value="ECO:0007669"/>
    <property type="project" value="TreeGrafter"/>
</dbReference>
<sequence>MEDFRNIADETFPSFLANSLNSNTSGILENVTISSNLDCPPNTSYLEEGRFSLPSASSHSGQSASEPRGKLQYKLLMHFCISIDDDDDDDIDDEEFYDNQLEAYFHQLVSPEVPRGDCERQELSECSTALKLLENGLKQVSLSIMGLGQQLNGTKTGGPDNLHPRILKELAHEIASPLARIFNESVNSGATFFCTPLPCSKVNSAFYDLDDPPHSVVYQNEEGKWVTDLAYYTSFDKEQDLNLPADNKISEDFITASEAIAKIAQDQEEFERDHRFLQEEKIDTHNTSEVEDTSWKSANSYNLLKASQTTSDLSKDASYLRLSLGEFFGQRSEALGCLGGGSDVRRPSFGYHITSPEKRQPVALLRQSDASRGNSEQESSQISDTFSPGTIKWGITFNIVTLFLKYYLLDKSKSEDKLPDFTDPILSISTIASAIANASASADPSQLAAMIMALSNKSREKPFLPEADKYTDLSFINQLLSSKKEKHNAFNMEKYLKKTEEAGHESEPENFTRSDVSVHDLIWDSSLPYKHKSQDTQAADLLNSNLLMKQGGGKWLLDYTESFYEENGTQDSSCASNFPENRKKTVNRAKHSEKSSDLITGKQPQPKRTSLTLNSNNASELSTTIIRSSPTPLVEQTTEKPEDFSWQRNRRGTSLNTSQKNVNEKSEASESTSPSNKLEDSVPNHKLSRECLPRSENEFTSSLPNTTPSQNEMGHVNPALPSKSCVLQPLSINVDTPVAWQDHTNKTKKPGLSSLNMVPTYSALGVYIPLNQNTCGEQYVPISSFKSYGSASETQTVSSAIPTLLTGRSLATTAFAQQYLGNMQSSGNVALSQYGGSCTGCCLPPGLPFSSIPAGHVQNSVTVGIPLGPSVGPGLLGTSSLCNPHSGSWNPNILSTESYIGQSAFCFPDSWHCETLLNKWFSFLGHVRVPEELKFPNACCVGIASQTSLGIFNPTERWLQVSIGIFSISINGEKMDPLKCQCLVFKNKTIIGPHSTEELKILFLPCHPGIYQCVFSISSWPVSADAETIVQAEALATRVVLTAVAENPNLEVETGKTDGLDFGDLSSGSWKALPLKLINKTHASVPIRLLIKANAVAWRCFTFSKEPVNTFIECSPQTDANSQLAAPSVVNHVIHASYDGQDPEILVVWVLFHAPKKQISLSDILGPADEFLARVDVEVDSPGPTSVIKSIPLRARAGTARIHAPKDLQVFYKFFFYKLTKQQLPLKNAGNIEVYLKIKVGKRQDNCISVEPEDLFLMPGEEQEVAVLFSPKDLKTSSESILKILVLPSGPQYEVVVKGEVNILGNRPLATTSCYSDIPPILSNKQFMAWGGVTLGRTVQQKLTLRNNSPSATQHLRLLIRGQDQNCFQLRNTFGTEERLTSNQELKIRPREDTNIFLMFAPTHVACMLAKLEIKQLGIQSQPGIKFTIPLSGYGGTSNVILENVKKLSDSYMVTLNELLPDKFREVTFRIRNMGSRAAYVKALCFRDLQSKAVMDPKVMIVSPEKFVLKEGTQEVITCNLVEREEMLHKTNTSLLSTICFFCGDEVSRQQYHFFFPFNPSKYVFSVYDLPQRTNDIELFYGNMRKVILSVVGDSSFKRDCLQQSPGHSLESDSTDTHTNTTLDVLPVKGPQGPPLSLHTDDPVQNKLISRETWAVQPEHLILTSPSISGTAETGHIQIMNNCNRSLKFELSWPAHCLTITPQHGVIEPETSILILVSPNPSLATKSSVFPWSGLIYIHCDNGQKFIKVQIREDIAQDVSSTGSASKKLDVLTPSSESVIHMIKPLPKLPSTKVEIKNRTIIFPETRFGESSENYLEMENNGNEDVRWHLSSFAPPYVKGVDESGDVYRATYIAFRCSRVSGTLGAHGKEKVAIIFLPRDRGDYAQFWDLECHPLAEPHMKHKLRFQLSGVGAKTENEAVNAKVSTCALIKTEIPVMPRRRAGSEASTLKTGQNEVIRGVYSREDHYTFLPTRVGESSTLKVNLRNNTFITHVLKFVNPREPFHIRHSKYSLRSQHYINLPVQFKPKSAGRFEGLLVVHIDKYGSLGIRLLGEAHAKE</sequence>
<protein>
    <submittedName>
        <fullName evidence="10">Centrosomal protein 192</fullName>
    </submittedName>
</protein>
<evidence type="ECO:0000259" key="6">
    <source>
        <dbReference type="Pfam" id="PF22067"/>
    </source>
</evidence>
<dbReference type="GO" id="GO:0090307">
    <property type="term" value="P:mitotic spindle assembly"/>
    <property type="evidence" value="ECO:0007669"/>
    <property type="project" value="TreeGrafter"/>
</dbReference>
<feature type="compositionally biased region" description="Basic and acidic residues" evidence="1">
    <location>
        <begin position="677"/>
        <end position="697"/>
    </location>
</feature>
<feature type="compositionally biased region" description="Polar residues" evidence="1">
    <location>
        <begin position="568"/>
        <end position="579"/>
    </location>
</feature>
<feature type="domain" description="Cep192-like" evidence="8">
    <location>
        <begin position="1558"/>
        <end position="1593"/>
    </location>
</feature>
<dbReference type="GO" id="GO:0051298">
    <property type="term" value="P:centrosome duplication"/>
    <property type="evidence" value="ECO:0007669"/>
    <property type="project" value="InterPro"/>
</dbReference>
<evidence type="ECO:0000259" key="7">
    <source>
        <dbReference type="Pfam" id="PF22073"/>
    </source>
</evidence>
<feature type="compositionally biased region" description="Polar residues" evidence="1">
    <location>
        <begin position="602"/>
        <end position="636"/>
    </location>
</feature>
<dbReference type="Gene3D" id="2.60.40.10">
    <property type="entry name" value="Immunoglobulins"/>
    <property type="match status" value="3"/>
</dbReference>
<feature type="domain" description="Cep192-like" evidence="3">
    <location>
        <begin position="1047"/>
        <end position="1200"/>
    </location>
</feature>
<feature type="domain" description="Cep192-like" evidence="4">
    <location>
        <begin position="1790"/>
        <end position="1912"/>
    </location>
</feature>
<dbReference type="Pfam" id="PF22064">
    <property type="entry name" value="Cep192_D2"/>
    <property type="match status" value="1"/>
</dbReference>
<feature type="domain" description="Cep192/Spd-2-like" evidence="7">
    <location>
        <begin position="1319"/>
        <end position="1436"/>
    </location>
</feature>
<evidence type="ECO:0000259" key="9">
    <source>
        <dbReference type="Pfam" id="PF22076"/>
    </source>
</evidence>
<evidence type="ECO:0000259" key="5">
    <source>
        <dbReference type="Pfam" id="PF22066"/>
    </source>
</evidence>
<organism evidence="10 11">
    <name type="scientific">Terrapene triunguis</name>
    <name type="common">Three-toed box turtle</name>
    <dbReference type="NCBI Taxonomy" id="2587831"/>
    <lineage>
        <taxon>Eukaryota</taxon>
        <taxon>Metazoa</taxon>
        <taxon>Chordata</taxon>
        <taxon>Craniata</taxon>
        <taxon>Vertebrata</taxon>
        <taxon>Euteleostomi</taxon>
        <taxon>Archelosauria</taxon>
        <taxon>Testudinata</taxon>
        <taxon>Testudines</taxon>
        <taxon>Cryptodira</taxon>
        <taxon>Durocryptodira</taxon>
        <taxon>Testudinoidea</taxon>
        <taxon>Emydidae</taxon>
        <taxon>Terrapene</taxon>
    </lineage>
</organism>
<dbReference type="GO" id="GO:0090222">
    <property type="term" value="P:centrosome-templated microtubule nucleation"/>
    <property type="evidence" value="ECO:0007669"/>
    <property type="project" value="InterPro"/>
</dbReference>
<dbReference type="Pfam" id="PF22073">
    <property type="entry name" value="Cep192_D4"/>
    <property type="match status" value="1"/>
</dbReference>
<evidence type="ECO:0000313" key="10">
    <source>
        <dbReference type="Ensembl" id="ENSTMTP00000012421.1"/>
    </source>
</evidence>
<dbReference type="InterPro" id="IPR039103">
    <property type="entry name" value="Spd-2/CEP192"/>
</dbReference>
<dbReference type="PANTHER" id="PTHR16029">
    <property type="entry name" value="CENTROSOMAL PROTEIN OF 192 KDA"/>
    <property type="match status" value="1"/>
</dbReference>